<protein>
    <submittedName>
        <fullName evidence="2">Uncharacterized protein</fullName>
    </submittedName>
</protein>
<comment type="caution">
    <text evidence="2">The sequence shown here is derived from an EMBL/GenBank/DDBJ whole genome shotgun (WGS) entry which is preliminary data.</text>
</comment>
<dbReference type="Gene3D" id="3.40.50.720">
    <property type="entry name" value="NAD(P)-binding Rossmann-like Domain"/>
    <property type="match status" value="1"/>
</dbReference>
<dbReference type="EMBL" id="JBAHYK010001021">
    <property type="protein sequence ID" value="KAL0569946.1"/>
    <property type="molecule type" value="Genomic_DNA"/>
</dbReference>
<feature type="compositionally biased region" description="Low complexity" evidence="1">
    <location>
        <begin position="128"/>
        <end position="139"/>
    </location>
</feature>
<keyword evidence="3" id="KW-1185">Reference proteome</keyword>
<dbReference type="InterPro" id="IPR036291">
    <property type="entry name" value="NAD(P)-bd_dom_sf"/>
</dbReference>
<dbReference type="SUPFAM" id="SSF51735">
    <property type="entry name" value="NAD(P)-binding Rossmann-fold domains"/>
    <property type="match status" value="1"/>
</dbReference>
<reference evidence="2 3" key="1">
    <citation type="submission" date="2024-02" db="EMBL/GenBank/DDBJ databases">
        <title>A draft genome for the cacao thread blight pathogen Marasmius crinis-equi.</title>
        <authorList>
            <person name="Cohen S.P."/>
            <person name="Baruah I.K."/>
            <person name="Amoako-Attah I."/>
            <person name="Bukari Y."/>
            <person name="Meinhardt L.W."/>
            <person name="Bailey B.A."/>
        </authorList>
    </citation>
    <scope>NUCLEOTIDE SEQUENCE [LARGE SCALE GENOMIC DNA]</scope>
    <source>
        <strain evidence="2 3">GH-76</strain>
    </source>
</reference>
<evidence type="ECO:0000313" key="2">
    <source>
        <dbReference type="EMBL" id="KAL0569946.1"/>
    </source>
</evidence>
<evidence type="ECO:0000256" key="1">
    <source>
        <dbReference type="SAM" id="MobiDB-lite"/>
    </source>
</evidence>
<organism evidence="2 3">
    <name type="scientific">Marasmius crinis-equi</name>
    <dbReference type="NCBI Taxonomy" id="585013"/>
    <lineage>
        <taxon>Eukaryota</taxon>
        <taxon>Fungi</taxon>
        <taxon>Dikarya</taxon>
        <taxon>Basidiomycota</taxon>
        <taxon>Agaricomycotina</taxon>
        <taxon>Agaricomycetes</taxon>
        <taxon>Agaricomycetidae</taxon>
        <taxon>Agaricales</taxon>
        <taxon>Marasmiineae</taxon>
        <taxon>Marasmiaceae</taxon>
        <taxon>Marasmius</taxon>
    </lineage>
</organism>
<name>A0ABR3F4K5_9AGAR</name>
<dbReference type="PROSITE" id="PS00061">
    <property type="entry name" value="ADH_SHORT"/>
    <property type="match status" value="1"/>
</dbReference>
<dbReference type="Proteomes" id="UP001465976">
    <property type="component" value="Unassembled WGS sequence"/>
</dbReference>
<evidence type="ECO:0000313" key="3">
    <source>
        <dbReference type="Proteomes" id="UP001465976"/>
    </source>
</evidence>
<gene>
    <name evidence="2" type="ORF">V5O48_012012</name>
</gene>
<accession>A0ABR3F4K5</accession>
<dbReference type="InterPro" id="IPR020904">
    <property type="entry name" value="Sc_DH/Rdtase_CS"/>
</dbReference>
<proteinExistence type="predicted"/>
<feature type="region of interest" description="Disordered" evidence="1">
    <location>
        <begin position="121"/>
        <end position="149"/>
    </location>
</feature>
<sequence>MSYRIARFGHFDPHSGFIFDPAPPLYLPRPPLHPGSNKSSPPIQLHLTPPRGTHFRTHSNLPRLLSILQLSSLAAVIPAPTRSLYASTKRAALLLFQSPAIEHSKIRCSFVLPSTVKGGFRGSAVDGSSPSSSSSTSSTATQEAKEGLS</sequence>